<protein>
    <submittedName>
        <fullName evidence="4">Uncharacterized protein</fullName>
    </submittedName>
</protein>
<feature type="compositionally biased region" description="Basic and acidic residues" evidence="3">
    <location>
        <begin position="94"/>
        <end position="109"/>
    </location>
</feature>
<feature type="compositionally biased region" description="Basic and acidic residues" evidence="3">
    <location>
        <begin position="194"/>
        <end position="217"/>
    </location>
</feature>
<dbReference type="GO" id="GO:0000226">
    <property type="term" value="P:microtubule cytoskeleton organization"/>
    <property type="evidence" value="ECO:0007669"/>
    <property type="project" value="TreeGrafter"/>
</dbReference>
<proteinExistence type="inferred from homology"/>
<comment type="similarity">
    <text evidence="1">Belongs to the MAP7 family.</text>
</comment>
<evidence type="ECO:0000256" key="1">
    <source>
        <dbReference type="ARBA" id="ARBA00007525"/>
    </source>
</evidence>
<dbReference type="GO" id="GO:0015630">
    <property type="term" value="C:microtubule cytoskeleton"/>
    <property type="evidence" value="ECO:0007669"/>
    <property type="project" value="TreeGrafter"/>
</dbReference>
<reference evidence="4" key="1">
    <citation type="submission" date="2020-11" db="EMBL/GenBank/DDBJ databases">
        <authorList>
            <person name="Tran Van P."/>
        </authorList>
    </citation>
    <scope>NUCLEOTIDE SEQUENCE</scope>
</reference>
<feature type="compositionally biased region" description="Basic and acidic residues" evidence="3">
    <location>
        <begin position="149"/>
        <end position="187"/>
    </location>
</feature>
<dbReference type="InterPro" id="IPR051483">
    <property type="entry name" value="MAP7_domain-containing"/>
</dbReference>
<dbReference type="PANTHER" id="PTHR15073">
    <property type="entry name" value="MICROTUBULE-ASSOCIATED PROTEIN"/>
    <property type="match status" value="1"/>
</dbReference>
<accession>A0A7R8W455</accession>
<dbReference type="AlphaFoldDB" id="A0A7R8W455"/>
<feature type="compositionally biased region" description="Low complexity" evidence="3">
    <location>
        <begin position="302"/>
        <end position="313"/>
    </location>
</feature>
<organism evidence="4">
    <name type="scientific">Cyprideis torosa</name>
    <dbReference type="NCBI Taxonomy" id="163714"/>
    <lineage>
        <taxon>Eukaryota</taxon>
        <taxon>Metazoa</taxon>
        <taxon>Ecdysozoa</taxon>
        <taxon>Arthropoda</taxon>
        <taxon>Crustacea</taxon>
        <taxon>Oligostraca</taxon>
        <taxon>Ostracoda</taxon>
        <taxon>Podocopa</taxon>
        <taxon>Podocopida</taxon>
        <taxon>Cytherocopina</taxon>
        <taxon>Cytheroidea</taxon>
        <taxon>Cytherideidae</taxon>
        <taxon>Cyprideis</taxon>
    </lineage>
</organism>
<feature type="region of interest" description="Disordered" evidence="3">
    <location>
        <begin position="57"/>
        <end position="217"/>
    </location>
</feature>
<evidence type="ECO:0000256" key="3">
    <source>
        <dbReference type="SAM" id="MobiDB-lite"/>
    </source>
</evidence>
<keyword evidence="2" id="KW-0175">Coiled coil</keyword>
<feature type="region of interest" description="Disordered" evidence="3">
    <location>
        <begin position="297"/>
        <end position="334"/>
    </location>
</feature>
<name>A0A7R8W455_9CRUS</name>
<sequence>MVHRRFLLRRPVLPVIREEVFEATSNFPVQTEDHFKGQGGTVHAILQRTAIRQREAWGKNDSHGGGEVSPPSLDATHPAARSPSSPPHGGSGGRAKERQDSASSRDRRTSPSPHIGNGLGPRKREATSSVAEALCWNPPELAFPSAQQSKEDSEARTSSAREREEKLRMLREKQEEDRTRKAEELKAHAAAAQRFREEQERERQRRIEEARSREADRLRSVVERRDAMMEAERERKLEAISKRNTEVESRLSAKRRHNERNVFAFGSCTPRMPDTPPPASTAWSAKRSSSIINMAGGDSQFSSNTNNTMSSSTVDSGARGASPGSGYNKQSAPEGIRASTSMNFDRKNLQECSCDWYSWKPRPLTVAFAETGQSHSWTVVSPKPEKLWPTQPSKRNRKDLFLPLRNSASGGVLAAGFSCQFSSVAVLAFRASHLVTLFAHWAVMAVQTIISLNRERLLAKFSTECIYSDSQPSLLSSQWS</sequence>
<gene>
    <name evidence="4" type="ORF">CTOB1V02_LOCUS2490</name>
</gene>
<dbReference type="PANTHER" id="PTHR15073:SF1">
    <property type="entry name" value="RETICULOCYTE-BINDING PROTEIN HOMOLOG 2A"/>
    <property type="match status" value="1"/>
</dbReference>
<evidence type="ECO:0000256" key="2">
    <source>
        <dbReference type="ARBA" id="ARBA00023054"/>
    </source>
</evidence>
<evidence type="ECO:0000313" key="4">
    <source>
        <dbReference type="EMBL" id="CAD7224533.1"/>
    </source>
</evidence>
<dbReference type="EMBL" id="OB660392">
    <property type="protein sequence ID" value="CAD7224533.1"/>
    <property type="molecule type" value="Genomic_DNA"/>
</dbReference>